<dbReference type="InterPro" id="IPR003846">
    <property type="entry name" value="SelO"/>
</dbReference>
<keyword evidence="10" id="KW-1185">Reference proteome</keyword>
<evidence type="ECO:0000256" key="2">
    <source>
        <dbReference type="ARBA" id="ARBA00022679"/>
    </source>
</evidence>
<comment type="cofactor">
    <cofactor evidence="8">
        <name>Mg(2+)</name>
        <dbReference type="ChEBI" id="CHEBI:18420"/>
    </cofactor>
    <cofactor evidence="8">
        <name>Mn(2+)</name>
        <dbReference type="ChEBI" id="CHEBI:29035"/>
    </cofactor>
</comment>
<feature type="binding site" evidence="8">
    <location>
        <position position="96"/>
    </location>
    <ligand>
        <name>ATP</name>
        <dbReference type="ChEBI" id="CHEBI:30616"/>
    </ligand>
</feature>
<keyword evidence="5 8" id="KW-0547">Nucleotide-binding</keyword>
<comment type="similarity">
    <text evidence="1 8">Belongs to the SELO family.</text>
</comment>
<feature type="binding site" evidence="8">
    <location>
        <position position="180"/>
    </location>
    <ligand>
        <name>ATP</name>
        <dbReference type="ChEBI" id="CHEBI:30616"/>
    </ligand>
</feature>
<feature type="binding site" evidence="8">
    <location>
        <position position="94"/>
    </location>
    <ligand>
        <name>ATP</name>
        <dbReference type="ChEBI" id="CHEBI:30616"/>
    </ligand>
</feature>
<feature type="binding site" evidence="8">
    <location>
        <position position="257"/>
    </location>
    <ligand>
        <name>Mg(2+)</name>
        <dbReference type="ChEBI" id="CHEBI:18420"/>
    </ligand>
</feature>
<accession>A0A1D7QXT4</accession>
<proteinExistence type="inferred from homology"/>
<dbReference type="GO" id="GO:0070733">
    <property type="term" value="F:AMPylase activity"/>
    <property type="evidence" value="ECO:0007669"/>
    <property type="project" value="UniProtKB-EC"/>
</dbReference>
<gene>
    <name evidence="8" type="primary">ydiU</name>
    <name evidence="8" type="synonym">selO</name>
    <name evidence="9" type="ORF">BBEV_2470</name>
</gene>
<dbReference type="GO" id="GO:0005524">
    <property type="term" value="F:ATP binding"/>
    <property type="evidence" value="ECO:0007669"/>
    <property type="project" value="UniProtKB-UniRule"/>
</dbReference>
<comment type="catalytic activity">
    <reaction evidence="8">
        <text>L-tyrosyl-[protein] + ATP = O-(5'-adenylyl)-L-tyrosyl-[protein] + diphosphate</text>
        <dbReference type="Rhea" id="RHEA:54288"/>
        <dbReference type="Rhea" id="RHEA-COMP:10136"/>
        <dbReference type="Rhea" id="RHEA-COMP:13846"/>
        <dbReference type="ChEBI" id="CHEBI:30616"/>
        <dbReference type="ChEBI" id="CHEBI:33019"/>
        <dbReference type="ChEBI" id="CHEBI:46858"/>
        <dbReference type="ChEBI" id="CHEBI:83624"/>
        <dbReference type="EC" id="2.7.7.108"/>
    </reaction>
</comment>
<name>A0A1D7QXT4_9BACI</name>
<keyword evidence="6 8" id="KW-0067">ATP-binding</keyword>
<dbReference type="NCBIfam" id="NF000658">
    <property type="entry name" value="PRK00029.1"/>
    <property type="match status" value="1"/>
</dbReference>
<dbReference type="RefSeq" id="WP_069365750.1">
    <property type="nucleotide sequence ID" value="NZ_CP012502.1"/>
</dbReference>
<comment type="catalytic activity">
    <reaction evidence="8">
        <text>L-seryl-[protein] + ATP = 3-O-(5'-adenylyl)-L-seryl-[protein] + diphosphate</text>
        <dbReference type="Rhea" id="RHEA:58120"/>
        <dbReference type="Rhea" id="RHEA-COMP:9863"/>
        <dbReference type="Rhea" id="RHEA-COMP:15073"/>
        <dbReference type="ChEBI" id="CHEBI:29999"/>
        <dbReference type="ChEBI" id="CHEBI:30616"/>
        <dbReference type="ChEBI" id="CHEBI:33019"/>
        <dbReference type="ChEBI" id="CHEBI:142516"/>
        <dbReference type="EC" id="2.7.7.108"/>
    </reaction>
</comment>
<dbReference type="OrthoDB" id="9773505at2"/>
<feature type="active site" description="Proton acceptor" evidence="8">
    <location>
        <position position="256"/>
    </location>
</feature>
<comment type="catalytic activity">
    <reaction evidence="8">
        <text>L-seryl-[protein] + UTP = O-(5'-uridylyl)-L-seryl-[protein] + diphosphate</text>
        <dbReference type="Rhea" id="RHEA:64604"/>
        <dbReference type="Rhea" id="RHEA-COMP:9863"/>
        <dbReference type="Rhea" id="RHEA-COMP:16635"/>
        <dbReference type="ChEBI" id="CHEBI:29999"/>
        <dbReference type="ChEBI" id="CHEBI:33019"/>
        <dbReference type="ChEBI" id="CHEBI:46398"/>
        <dbReference type="ChEBI" id="CHEBI:156051"/>
    </reaction>
</comment>
<organism evidence="9 10">
    <name type="scientific">Salisediminibacterium beveridgei</name>
    <dbReference type="NCBI Taxonomy" id="632773"/>
    <lineage>
        <taxon>Bacteria</taxon>
        <taxon>Bacillati</taxon>
        <taxon>Bacillota</taxon>
        <taxon>Bacilli</taxon>
        <taxon>Bacillales</taxon>
        <taxon>Bacillaceae</taxon>
        <taxon>Salisediminibacterium</taxon>
    </lineage>
</organism>
<dbReference type="AlphaFoldDB" id="A0A1D7QXT4"/>
<feature type="binding site" evidence="8">
    <location>
        <position position="117"/>
    </location>
    <ligand>
        <name>ATP</name>
        <dbReference type="ChEBI" id="CHEBI:30616"/>
    </ligand>
</feature>
<keyword evidence="4 8" id="KW-0479">Metal-binding</keyword>
<feature type="binding site" evidence="8">
    <location>
        <position position="187"/>
    </location>
    <ligand>
        <name>ATP</name>
        <dbReference type="ChEBI" id="CHEBI:30616"/>
    </ligand>
</feature>
<feature type="binding site" evidence="8">
    <location>
        <position position="266"/>
    </location>
    <ligand>
        <name>ATP</name>
        <dbReference type="ChEBI" id="CHEBI:30616"/>
    </ligand>
</feature>
<evidence type="ECO:0000313" key="9">
    <source>
        <dbReference type="EMBL" id="AOM83810.1"/>
    </source>
</evidence>
<evidence type="ECO:0000256" key="5">
    <source>
        <dbReference type="ARBA" id="ARBA00022741"/>
    </source>
</evidence>
<evidence type="ECO:0000256" key="4">
    <source>
        <dbReference type="ARBA" id="ARBA00022723"/>
    </source>
</evidence>
<dbReference type="Proteomes" id="UP000094463">
    <property type="component" value="Chromosome"/>
</dbReference>
<keyword evidence="7 8" id="KW-0460">Magnesium</keyword>
<dbReference type="KEGG" id="bbev:BBEV_2470"/>
<sequence>MSQSVKQDTFGWNLEQSYVRSLPERFYTVTDPQPVKDPHLLLLNDELAKELGLNPDAVTDEVVGVLSGNAFPKGALPFSQSYAGHQFGQFTMLGDGRAIMIGEQITPEGKRLDLQLKGSGRTDYSRGGDGRAALGPMLREYLISEALYAMKIPANRALSITLTGEPVFRQTVQPGAILTRVADSHLRVGTFQFAAQFGDDGDVKKLADYAILRHDPDLEEQPEKYHHFFQRVMDRQAKLMADWLHVGFIHGVMNTDNMSISGESIDFGPCAFLDDYDPATVFSSIDREGRYAYGNQPYIASWNLARLAETLISLIHDDQDEAVKLLQKDLEQFATLYQNYWLEGMRRKLGLKEAKDNDRSLFNDLLQWMEEHHADFTNTFRSLSNGKEPEGTDTALREWIAHWHQRLADEGASVDNAHAQMKQVNPVVIPRNHLVEEALQKAETDSDMTFFRDLLQAVRQPYDENELTKRFTTPPPPDFTDGYQTFCGT</sequence>
<comment type="function">
    <text evidence="8">Nucleotidyltransferase involved in the post-translational modification of proteins. It can catalyze the addition of adenosine monophosphate (AMP) or uridine monophosphate (UMP) to a protein, resulting in modifications known as AMPylation and UMPylation.</text>
</comment>
<dbReference type="EC" id="2.7.7.108" evidence="8"/>
<evidence type="ECO:0000256" key="3">
    <source>
        <dbReference type="ARBA" id="ARBA00022695"/>
    </source>
</evidence>
<keyword evidence="3 8" id="KW-0548">Nucleotidyltransferase</keyword>
<comment type="catalytic activity">
    <reaction evidence="8">
        <text>L-threonyl-[protein] + ATP = 3-O-(5'-adenylyl)-L-threonyl-[protein] + diphosphate</text>
        <dbReference type="Rhea" id="RHEA:54292"/>
        <dbReference type="Rhea" id="RHEA-COMP:11060"/>
        <dbReference type="Rhea" id="RHEA-COMP:13847"/>
        <dbReference type="ChEBI" id="CHEBI:30013"/>
        <dbReference type="ChEBI" id="CHEBI:30616"/>
        <dbReference type="ChEBI" id="CHEBI:33019"/>
        <dbReference type="ChEBI" id="CHEBI:138113"/>
        <dbReference type="EC" id="2.7.7.108"/>
    </reaction>
</comment>
<dbReference type="PANTHER" id="PTHR32057:SF14">
    <property type="entry name" value="PROTEIN ADENYLYLTRANSFERASE SELO, MITOCHONDRIAL"/>
    <property type="match status" value="1"/>
</dbReference>
<evidence type="ECO:0000256" key="8">
    <source>
        <dbReference type="HAMAP-Rule" id="MF_00692"/>
    </source>
</evidence>
<feature type="binding site" evidence="8">
    <location>
        <position position="97"/>
    </location>
    <ligand>
        <name>ATP</name>
        <dbReference type="ChEBI" id="CHEBI:30616"/>
    </ligand>
</feature>
<dbReference type="PANTHER" id="PTHR32057">
    <property type="entry name" value="PROTEIN ADENYLYLTRANSFERASE SELO, MITOCHONDRIAL"/>
    <property type="match status" value="1"/>
</dbReference>
<comment type="catalytic activity">
    <reaction evidence="8">
        <text>L-histidyl-[protein] + UTP = N(tele)-(5'-uridylyl)-L-histidyl-[protein] + diphosphate</text>
        <dbReference type="Rhea" id="RHEA:83891"/>
        <dbReference type="Rhea" id="RHEA-COMP:9745"/>
        <dbReference type="Rhea" id="RHEA-COMP:20239"/>
        <dbReference type="ChEBI" id="CHEBI:29979"/>
        <dbReference type="ChEBI" id="CHEBI:33019"/>
        <dbReference type="ChEBI" id="CHEBI:46398"/>
        <dbReference type="ChEBI" id="CHEBI:233474"/>
    </reaction>
</comment>
<dbReference type="EC" id="2.7.7.-" evidence="8"/>
<dbReference type="HAMAP" id="MF_00692">
    <property type="entry name" value="SelO"/>
    <property type="match status" value="1"/>
</dbReference>
<dbReference type="GO" id="GO:0030145">
    <property type="term" value="F:manganese ion binding"/>
    <property type="evidence" value="ECO:0007669"/>
    <property type="project" value="UniProtKB-UniRule"/>
</dbReference>
<evidence type="ECO:0000256" key="7">
    <source>
        <dbReference type="ARBA" id="ARBA00022842"/>
    </source>
</evidence>
<protein>
    <recommendedName>
        <fullName evidence="8">Protein nucleotidyltransferase YdiU</fullName>
        <ecNumber evidence="8">2.7.7.-</ecNumber>
    </recommendedName>
    <alternativeName>
        <fullName evidence="8">Protein adenylyltransferase YdiU</fullName>
        <ecNumber evidence="8">2.7.7.108</ecNumber>
    </alternativeName>
    <alternativeName>
        <fullName evidence="8">Protein uridylyltransferase YdiU</fullName>
        <ecNumber evidence="8">2.7.7.-</ecNumber>
    </alternativeName>
</protein>
<evidence type="ECO:0000313" key="10">
    <source>
        <dbReference type="Proteomes" id="UP000094463"/>
    </source>
</evidence>
<keyword evidence="2 8" id="KW-0808">Transferase</keyword>
<feature type="binding site" evidence="8">
    <location>
        <position position="266"/>
    </location>
    <ligand>
        <name>Mg(2+)</name>
        <dbReference type="ChEBI" id="CHEBI:18420"/>
    </ligand>
</feature>
<dbReference type="STRING" id="632773.BBEV_2470"/>
<feature type="binding site" evidence="8">
    <location>
        <position position="130"/>
    </location>
    <ligand>
        <name>ATP</name>
        <dbReference type="ChEBI" id="CHEBI:30616"/>
    </ligand>
</feature>
<keyword evidence="8" id="KW-0464">Manganese</keyword>
<dbReference type="Pfam" id="PF02696">
    <property type="entry name" value="SelO"/>
    <property type="match status" value="1"/>
</dbReference>
<dbReference type="GO" id="GO:0000287">
    <property type="term" value="F:magnesium ion binding"/>
    <property type="evidence" value="ECO:0007669"/>
    <property type="project" value="UniProtKB-UniRule"/>
</dbReference>
<comment type="catalytic activity">
    <reaction evidence="8">
        <text>L-tyrosyl-[protein] + UTP = O-(5'-uridylyl)-L-tyrosyl-[protein] + diphosphate</text>
        <dbReference type="Rhea" id="RHEA:83887"/>
        <dbReference type="Rhea" id="RHEA-COMP:10136"/>
        <dbReference type="Rhea" id="RHEA-COMP:20238"/>
        <dbReference type="ChEBI" id="CHEBI:33019"/>
        <dbReference type="ChEBI" id="CHEBI:46398"/>
        <dbReference type="ChEBI" id="CHEBI:46858"/>
        <dbReference type="ChEBI" id="CHEBI:90602"/>
    </reaction>
</comment>
<reference evidence="9 10" key="1">
    <citation type="submission" date="2015-08" db="EMBL/GenBank/DDBJ databases">
        <title>The complete genome sequence of Bacillus beveridgei MLTeJB.</title>
        <authorList>
            <person name="Hanson T.E."/>
            <person name="Mesa C."/>
            <person name="Basesman S.M."/>
            <person name="Oremland R.S."/>
        </authorList>
    </citation>
    <scope>NUCLEOTIDE SEQUENCE [LARGE SCALE GENOMIC DNA]</scope>
    <source>
        <strain evidence="9 10">MLTeJB</strain>
    </source>
</reference>
<dbReference type="EMBL" id="CP012502">
    <property type="protein sequence ID" value="AOM83810.1"/>
    <property type="molecule type" value="Genomic_DNA"/>
</dbReference>
<evidence type="ECO:0000256" key="1">
    <source>
        <dbReference type="ARBA" id="ARBA00009747"/>
    </source>
</evidence>
<evidence type="ECO:0000256" key="6">
    <source>
        <dbReference type="ARBA" id="ARBA00022840"/>
    </source>
</evidence>
<feature type="binding site" evidence="8">
    <location>
        <position position="129"/>
    </location>
    <ligand>
        <name>ATP</name>
        <dbReference type="ChEBI" id="CHEBI:30616"/>
    </ligand>
</feature>
<dbReference type="PATRIC" id="fig|632773.3.peg.2583"/>